<dbReference type="OrthoDB" id="5014592at2759"/>
<dbReference type="InterPro" id="IPR050863">
    <property type="entry name" value="CenT-Element_Derived"/>
</dbReference>
<dbReference type="InterPro" id="IPR004875">
    <property type="entry name" value="DDE_SF_endonuclease_dom"/>
</dbReference>
<dbReference type="HOGENOM" id="CLU_013929_4_2_1"/>
<accession>A0A0B4G864</accession>
<dbReference type="AlphaFoldDB" id="A0A0B4G864"/>
<dbReference type="PROSITE" id="PS51253">
    <property type="entry name" value="HTH_CENPB"/>
    <property type="match status" value="1"/>
</dbReference>
<protein>
    <submittedName>
        <fullName evidence="3">Transposase</fullName>
    </submittedName>
</protein>
<evidence type="ECO:0000313" key="4">
    <source>
        <dbReference type="Proteomes" id="UP000031192"/>
    </source>
</evidence>
<dbReference type="Pfam" id="PF03184">
    <property type="entry name" value="DDE_1"/>
    <property type="match status" value="1"/>
</dbReference>
<evidence type="ECO:0000313" key="3">
    <source>
        <dbReference type="EMBL" id="KID78678.1"/>
    </source>
</evidence>
<reference evidence="3 4" key="1">
    <citation type="journal article" date="2014" name="Proc. Natl. Acad. Sci. U.S.A.">
        <title>Trajectory and genomic determinants of fungal-pathogen speciation and host adaptation.</title>
        <authorList>
            <person name="Hu X."/>
            <person name="Xiao G."/>
            <person name="Zheng P."/>
            <person name="Shang Y."/>
            <person name="Su Y."/>
            <person name="Zhang X."/>
            <person name="Liu X."/>
            <person name="Zhan S."/>
            <person name="St Leger R.J."/>
            <person name="Wang C."/>
        </authorList>
    </citation>
    <scope>NUCLEOTIDE SEQUENCE [LARGE SCALE GENOMIC DNA]</scope>
    <source>
        <strain evidence="3 4">ARSEF 977</strain>
    </source>
</reference>
<sequence>MEFASNEAQLSLALQTLKRDTTLSIPVATKVYGVPKTMLLRRRNNQLSRRDTMPICRKSTDIEESTIIQYVLDLDARSYPPRLRDVEDMTNRLLVDRGALPVGPRWASNFVKRHKEISTRFTRRYAYQRALCDDPNVICGWFQPVRDTIAEYDIQDADIYSLDETGFAMGMISTTMVVTSSERRGRPSLSQPGNRERVSVVQGVNSQGWIIPPFIVIAGKHHLTNWYEDSTLPSDWVIATTHNGWTTNEKGVEWIQNFEKHTKPRSCGANRLLTMDGHESHHSTLFCKEHRNITLCMPAHSSNILQPLDAGCFGPLKKAYGREIEGLMKARSSHITKTEFLPAFFAAHHAAMTEKISRGHLDEQVLFHLMQKVF</sequence>
<dbReference type="Proteomes" id="UP000031192">
    <property type="component" value="Unassembled WGS sequence"/>
</dbReference>
<evidence type="ECO:0000256" key="1">
    <source>
        <dbReference type="ARBA" id="ARBA00023125"/>
    </source>
</evidence>
<dbReference type="GO" id="GO:0003677">
    <property type="term" value="F:DNA binding"/>
    <property type="evidence" value="ECO:0007669"/>
    <property type="project" value="UniProtKB-KW"/>
</dbReference>
<dbReference type="PANTHER" id="PTHR19303">
    <property type="entry name" value="TRANSPOSON"/>
    <property type="match status" value="1"/>
</dbReference>
<dbReference type="GO" id="GO:0005634">
    <property type="term" value="C:nucleus"/>
    <property type="evidence" value="ECO:0007669"/>
    <property type="project" value="TreeGrafter"/>
</dbReference>
<dbReference type="PANTHER" id="PTHR19303:SF62">
    <property type="entry name" value="HTH CENPB-TYPE DOMAIN-CONTAINING PROTEIN-RELATED"/>
    <property type="match status" value="1"/>
</dbReference>
<proteinExistence type="predicted"/>
<feature type="domain" description="HTH CENPB-type" evidence="2">
    <location>
        <begin position="51"/>
        <end position="120"/>
    </location>
</feature>
<organism evidence="3 4">
    <name type="scientific">Metarhizium guizhouense (strain ARSEF 977)</name>
    <dbReference type="NCBI Taxonomy" id="1276136"/>
    <lineage>
        <taxon>Eukaryota</taxon>
        <taxon>Fungi</taxon>
        <taxon>Dikarya</taxon>
        <taxon>Ascomycota</taxon>
        <taxon>Pezizomycotina</taxon>
        <taxon>Sordariomycetes</taxon>
        <taxon>Hypocreomycetidae</taxon>
        <taxon>Hypocreales</taxon>
        <taxon>Clavicipitaceae</taxon>
        <taxon>Metarhizium</taxon>
    </lineage>
</organism>
<name>A0A0B4G864_METGA</name>
<dbReference type="InterPro" id="IPR006600">
    <property type="entry name" value="HTH_CenpB_DNA-bd_dom"/>
</dbReference>
<evidence type="ECO:0000259" key="2">
    <source>
        <dbReference type="PROSITE" id="PS51253"/>
    </source>
</evidence>
<dbReference type="EMBL" id="AZNH01000419">
    <property type="protein sequence ID" value="KID78678.1"/>
    <property type="molecule type" value="Genomic_DNA"/>
</dbReference>
<gene>
    <name evidence="3" type="ORF">MGU_11767</name>
</gene>
<keyword evidence="4" id="KW-1185">Reference proteome</keyword>
<comment type="caution">
    <text evidence="3">The sequence shown here is derived from an EMBL/GenBank/DDBJ whole genome shotgun (WGS) entry which is preliminary data.</text>
</comment>
<keyword evidence="1" id="KW-0238">DNA-binding</keyword>